<feature type="binding site" evidence="18">
    <location>
        <position position="190"/>
    </location>
    <ligand>
        <name>Zn(2+)</name>
        <dbReference type="ChEBI" id="CHEBI:29105"/>
    </ligand>
</feature>
<reference evidence="21" key="1">
    <citation type="submission" date="2021-04" db="EMBL/GenBank/DDBJ databases">
        <title>Sinoanaerobacter chloroacetimidivorans sp. nov., an obligate anaerobic bacterium isolated from anaerobic sludge.</title>
        <authorList>
            <person name="Bao Y."/>
        </authorList>
    </citation>
    <scope>NUCLEOTIDE SEQUENCE</scope>
    <source>
        <strain evidence="21">BAD-6</strain>
    </source>
</reference>
<dbReference type="SUPFAM" id="SSF56796">
    <property type="entry name" value="Dehydroquinate synthase-like"/>
    <property type="match status" value="1"/>
</dbReference>
<evidence type="ECO:0000256" key="2">
    <source>
        <dbReference type="ARBA" id="ARBA00001911"/>
    </source>
</evidence>
<feature type="domain" description="3-dehydroquinate synthase N-terminal" evidence="19">
    <location>
        <begin position="73"/>
        <end position="184"/>
    </location>
</feature>
<evidence type="ECO:0000256" key="16">
    <source>
        <dbReference type="ARBA" id="ARBA00023239"/>
    </source>
</evidence>
<accession>A0A8J8AZP6</accession>
<keyword evidence="22" id="KW-1185">Reference proteome</keyword>
<dbReference type="InterPro" id="IPR056179">
    <property type="entry name" value="DHQS_C"/>
</dbReference>
<dbReference type="GO" id="GO:0046872">
    <property type="term" value="F:metal ion binding"/>
    <property type="evidence" value="ECO:0007669"/>
    <property type="project" value="UniProtKB-KW"/>
</dbReference>
<name>A0A8J8AZP6_9FIRM</name>
<dbReference type="Pfam" id="PF24621">
    <property type="entry name" value="DHQS_C"/>
    <property type="match status" value="1"/>
</dbReference>
<evidence type="ECO:0000256" key="3">
    <source>
        <dbReference type="ARBA" id="ARBA00001947"/>
    </source>
</evidence>
<evidence type="ECO:0000256" key="6">
    <source>
        <dbReference type="ARBA" id="ARBA00005412"/>
    </source>
</evidence>
<evidence type="ECO:0000256" key="10">
    <source>
        <dbReference type="ARBA" id="ARBA00022605"/>
    </source>
</evidence>
<dbReference type="InterPro" id="IPR030960">
    <property type="entry name" value="DHQS/DOIS_N"/>
</dbReference>
<dbReference type="UniPathway" id="UPA00053">
    <property type="reaction ID" value="UER00085"/>
</dbReference>
<evidence type="ECO:0000256" key="4">
    <source>
        <dbReference type="ARBA" id="ARBA00004496"/>
    </source>
</evidence>
<comment type="cofactor">
    <cofactor evidence="2 18">
        <name>NAD(+)</name>
        <dbReference type="ChEBI" id="CHEBI:57540"/>
    </cofactor>
</comment>
<dbReference type="AlphaFoldDB" id="A0A8J8AZP6"/>
<keyword evidence="14 18" id="KW-0520">NAD</keyword>
<comment type="pathway">
    <text evidence="5 18">Metabolic intermediate biosynthesis; chorismate biosynthesis; chorismate from D-erythrose 4-phosphate and phosphoenolpyruvate: step 2/7.</text>
</comment>
<feature type="binding site" evidence="18">
    <location>
        <begin position="110"/>
        <end position="114"/>
    </location>
    <ligand>
        <name>NAD(+)</name>
        <dbReference type="ChEBI" id="CHEBI:57540"/>
    </ligand>
</feature>
<feature type="binding site" evidence="18">
    <location>
        <position position="264"/>
    </location>
    <ligand>
        <name>Zn(2+)</name>
        <dbReference type="ChEBI" id="CHEBI:29105"/>
    </ligand>
</feature>
<comment type="cofactor">
    <cofactor evidence="3">
        <name>Zn(2+)</name>
        <dbReference type="ChEBI" id="CHEBI:29105"/>
    </cofactor>
</comment>
<evidence type="ECO:0000256" key="17">
    <source>
        <dbReference type="ARBA" id="ARBA00023285"/>
    </source>
</evidence>
<evidence type="ECO:0000259" key="20">
    <source>
        <dbReference type="Pfam" id="PF24621"/>
    </source>
</evidence>
<comment type="catalytic activity">
    <reaction evidence="1 18">
        <text>7-phospho-2-dehydro-3-deoxy-D-arabino-heptonate = 3-dehydroquinate + phosphate</text>
        <dbReference type="Rhea" id="RHEA:21968"/>
        <dbReference type="ChEBI" id="CHEBI:32364"/>
        <dbReference type="ChEBI" id="CHEBI:43474"/>
        <dbReference type="ChEBI" id="CHEBI:58394"/>
        <dbReference type="EC" id="4.2.3.4"/>
    </reaction>
</comment>
<comment type="similarity">
    <text evidence="6 18">Belongs to the sugar phosphate cyclases superfamily. Dehydroquinate synthase family.</text>
</comment>
<sequence length="358" mass="39629">MKELILNGSRNTSRIFIDKGLLQQAADLCLADLSTEDQPSKICMISDTNVAPVYLEVLTEQWEPRGFEVCSHIITAGEEYKTLQTVSEIYETLSRNQLGRKDMIIALGGGVIGDIAGFAAATYLRGIRHLIQIPTTLLAQVDSSVGGKCGVDLPTGKNLVGAFRQPDKVIIDMNVLSTLSREIFSSGLAEVIKYGCIWDPEILELLSADELQRNLEEIVTRCVKIKIHVVEEDETEEGLRRILNFGHTIGHAVEMLGDFTRFSHGEAVAVGMVAAVKMGEAFEITKKGTLQNLTAVLKKFDLPTDIPYNRKDLYGALLTDKKKQGDCIHFIHIEEPGKTRQVKMPVLELKEMMKVLGD</sequence>
<evidence type="ECO:0000256" key="12">
    <source>
        <dbReference type="ARBA" id="ARBA00022741"/>
    </source>
</evidence>
<dbReference type="GO" id="GO:0009073">
    <property type="term" value="P:aromatic amino acid family biosynthetic process"/>
    <property type="evidence" value="ECO:0007669"/>
    <property type="project" value="UniProtKB-KW"/>
</dbReference>
<comment type="cofactor">
    <cofactor evidence="18">
        <name>Co(2+)</name>
        <dbReference type="ChEBI" id="CHEBI:48828"/>
    </cofactor>
    <cofactor evidence="18">
        <name>Zn(2+)</name>
        <dbReference type="ChEBI" id="CHEBI:29105"/>
    </cofactor>
    <text evidence="18">Binds 1 divalent metal cation per subunit. Can use either Co(2+) or Zn(2+).</text>
</comment>
<evidence type="ECO:0000256" key="15">
    <source>
        <dbReference type="ARBA" id="ARBA00023141"/>
    </source>
</evidence>
<keyword evidence="12 18" id="KW-0547">Nucleotide-binding</keyword>
<keyword evidence="16 18" id="KW-0456">Lyase</keyword>
<dbReference type="PANTHER" id="PTHR43622:SF7">
    <property type="entry name" value="3-DEHYDROQUINATE SYNTHASE, CHLOROPLASTIC"/>
    <property type="match status" value="1"/>
</dbReference>
<dbReference type="Pfam" id="PF01761">
    <property type="entry name" value="DHQ_synthase"/>
    <property type="match status" value="1"/>
</dbReference>
<dbReference type="GO" id="GO:0008652">
    <property type="term" value="P:amino acid biosynthetic process"/>
    <property type="evidence" value="ECO:0007669"/>
    <property type="project" value="UniProtKB-KW"/>
</dbReference>
<feature type="binding site" evidence="18">
    <location>
        <begin position="135"/>
        <end position="136"/>
    </location>
    <ligand>
        <name>NAD(+)</name>
        <dbReference type="ChEBI" id="CHEBI:57540"/>
    </ligand>
</feature>
<evidence type="ECO:0000256" key="7">
    <source>
        <dbReference type="ARBA" id="ARBA00013031"/>
    </source>
</evidence>
<gene>
    <name evidence="18 21" type="primary">aroB</name>
    <name evidence="21" type="ORF">KCX82_02585</name>
</gene>
<comment type="caution">
    <text evidence="21">The sequence shown here is derived from an EMBL/GenBank/DDBJ whole genome shotgun (WGS) entry which is preliminary data.</text>
</comment>
<dbReference type="NCBIfam" id="TIGR01357">
    <property type="entry name" value="aroB"/>
    <property type="match status" value="1"/>
</dbReference>
<dbReference type="GO" id="GO:0009423">
    <property type="term" value="P:chorismate biosynthetic process"/>
    <property type="evidence" value="ECO:0007669"/>
    <property type="project" value="UniProtKB-UniRule"/>
</dbReference>
<dbReference type="InterPro" id="IPR030963">
    <property type="entry name" value="DHQ_synth_fam"/>
</dbReference>
<evidence type="ECO:0000256" key="13">
    <source>
        <dbReference type="ARBA" id="ARBA00022833"/>
    </source>
</evidence>
<feature type="binding site" evidence="18">
    <location>
        <position position="148"/>
    </location>
    <ligand>
        <name>NAD(+)</name>
        <dbReference type="ChEBI" id="CHEBI:57540"/>
    </ligand>
</feature>
<comment type="caution">
    <text evidence="18">Lacks conserved residue(s) required for the propagation of feature annotation.</text>
</comment>
<keyword evidence="17 18" id="KW-0170">Cobalt</keyword>
<dbReference type="EC" id="4.2.3.4" evidence="7 18"/>
<dbReference type="Gene3D" id="1.20.1090.10">
    <property type="entry name" value="Dehydroquinate synthase-like - alpha domain"/>
    <property type="match status" value="1"/>
</dbReference>
<dbReference type="PANTHER" id="PTHR43622">
    <property type="entry name" value="3-DEHYDROQUINATE SYNTHASE"/>
    <property type="match status" value="1"/>
</dbReference>
<dbReference type="InterPro" id="IPR050071">
    <property type="entry name" value="Dehydroquinate_synthase"/>
</dbReference>
<keyword evidence="10 18" id="KW-0028">Amino-acid biosynthesis</keyword>
<evidence type="ECO:0000256" key="9">
    <source>
        <dbReference type="ARBA" id="ARBA00022490"/>
    </source>
</evidence>
<feature type="domain" description="3-dehydroquinate synthase C-terminal" evidence="20">
    <location>
        <begin position="187"/>
        <end position="323"/>
    </location>
</feature>
<feature type="binding site" evidence="18">
    <location>
        <position position="247"/>
    </location>
    <ligand>
        <name>Zn(2+)</name>
        <dbReference type="ChEBI" id="CHEBI:29105"/>
    </ligand>
</feature>
<dbReference type="GO" id="GO:0000166">
    <property type="term" value="F:nucleotide binding"/>
    <property type="evidence" value="ECO:0007669"/>
    <property type="project" value="UniProtKB-KW"/>
</dbReference>
<dbReference type="InterPro" id="IPR016037">
    <property type="entry name" value="DHQ_synth_AroB"/>
</dbReference>
<organism evidence="21 22">
    <name type="scientific">Sinanaerobacter chloroacetimidivorans</name>
    <dbReference type="NCBI Taxonomy" id="2818044"/>
    <lineage>
        <taxon>Bacteria</taxon>
        <taxon>Bacillati</taxon>
        <taxon>Bacillota</taxon>
        <taxon>Clostridia</taxon>
        <taxon>Peptostreptococcales</taxon>
        <taxon>Anaerovoracaceae</taxon>
        <taxon>Sinanaerobacter</taxon>
    </lineage>
</organism>
<comment type="function">
    <text evidence="18">Catalyzes the conversion of 3-deoxy-D-arabino-heptulosonate 7-phosphate (DAHP) to dehydroquinate (DHQ).</text>
</comment>
<comment type="subcellular location">
    <subcellularLocation>
        <location evidence="4 18">Cytoplasm</location>
    </subcellularLocation>
</comment>
<evidence type="ECO:0000256" key="1">
    <source>
        <dbReference type="ARBA" id="ARBA00001393"/>
    </source>
</evidence>
<dbReference type="RefSeq" id="WP_227016874.1">
    <property type="nucleotide sequence ID" value="NZ_JAGSND010000001.1"/>
</dbReference>
<dbReference type="Gene3D" id="3.40.50.1970">
    <property type="match status" value="1"/>
</dbReference>
<evidence type="ECO:0000313" key="22">
    <source>
        <dbReference type="Proteomes" id="UP000675664"/>
    </source>
</evidence>
<dbReference type="EMBL" id="JAGSND010000001">
    <property type="protein sequence ID" value="MBR0596753.1"/>
    <property type="molecule type" value="Genomic_DNA"/>
</dbReference>
<evidence type="ECO:0000256" key="11">
    <source>
        <dbReference type="ARBA" id="ARBA00022723"/>
    </source>
</evidence>
<evidence type="ECO:0000259" key="19">
    <source>
        <dbReference type="Pfam" id="PF01761"/>
    </source>
</evidence>
<dbReference type="GO" id="GO:0005737">
    <property type="term" value="C:cytoplasm"/>
    <property type="evidence" value="ECO:0007669"/>
    <property type="project" value="UniProtKB-SubCell"/>
</dbReference>
<evidence type="ECO:0000256" key="8">
    <source>
        <dbReference type="ARBA" id="ARBA00017684"/>
    </source>
</evidence>
<keyword evidence="11 18" id="KW-0479">Metal-binding</keyword>
<dbReference type="HAMAP" id="MF_00110">
    <property type="entry name" value="DHQ_synthase"/>
    <property type="match status" value="1"/>
</dbReference>
<dbReference type="GO" id="GO:0003856">
    <property type="term" value="F:3-dehydroquinate synthase activity"/>
    <property type="evidence" value="ECO:0007669"/>
    <property type="project" value="UniProtKB-UniRule"/>
</dbReference>
<reference evidence="21" key="2">
    <citation type="submission" date="2021-04" db="EMBL/GenBank/DDBJ databases">
        <authorList>
            <person name="Liu J."/>
        </authorList>
    </citation>
    <scope>NUCLEOTIDE SEQUENCE</scope>
    <source>
        <strain evidence="21">BAD-6</strain>
    </source>
</reference>
<dbReference type="CDD" id="cd08195">
    <property type="entry name" value="DHQS"/>
    <property type="match status" value="1"/>
</dbReference>
<feature type="binding site" evidence="18">
    <location>
        <position position="157"/>
    </location>
    <ligand>
        <name>NAD(+)</name>
        <dbReference type="ChEBI" id="CHEBI:57540"/>
    </ligand>
</feature>
<evidence type="ECO:0000256" key="14">
    <source>
        <dbReference type="ARBA" id="ARBA00023027"/>
    </source>
</evidence>
<dbReference type="PIRSF" id="PIRSF001455">
    <property type="entry name" value="DHQ_synth"/>
    <property type="match status" value="1"/>
</dbReference>
<evidence type="ECO:0000256" key="18">
    <source>
        <dbReference type="HAMAP-Rule" id="MF_00110"/>
    </source>
</evidence>
<protein>
    <recommendedName>
        <fullName evidence="8 18">3-dehydroquinate synthase</fullName>
        <shortName evidence="18">DHQS</shortName>
        <ecNumber evidence="7 18">4.2.3.4</ecNumber>
    </recommendedName>
</protein>
<proteinExistence type="inferred from homology"/>
<keyword evidence="15 18" id="KW-0057">Aromatic amino acid biosynthesis</keyword>
<keyword evidence="9 18" id="KW-0963">Cytoplasm</keyword>
<evidence type="ECO:0000256" key="5">
    <source>
        <dbReference type="ARBA" id="ARBA00004661"/>
    </source>
</evidence>
<dbReference type="FunFam" id="3.40.50.1970:FF:000007">
    <property type="entry name" value="Pentafunctional AROM polypeptide"/>
    <property type="match status" value="1"/>
</dbReference>
<evidence type="ECO:0000313" key="21">
    <source>
        <dbReference type="EMBL" id="MBR0596753.1"/>
    </source>
</evidence>
<dbReference type="Proteomes" id="UP000675664">
    <property type="component" value="Unassembled WGS sequence"/>
</dbReference>
<keyword evidence="13 18" id="KW-0862">Zinc</keyword>